<dbReference type="GO" id="GO:0008270">
    <property type="term" value="F:zinc ion binding"/>
    <property type="evidence" value="ECO:0007669"/>
    <property type="project" value="UniProtKB-KW"/>
</dbReference>
<dbReference type="EMBL" id="BQMJ01000044">
    <property type="protein sequence ID" value="GJQ13487.1"/>
    <property type="molecule type" value="Genomic_DNA"/>
</dbReference>
<dbReference type="InterPro" id="IPR036875">
    <property type="entry name" value="Znf_CCHC_sf"/>
</dbReference>
<proteinExistence type="predicted"/>
<feature type="domain" description="CCHC-type" evidence="3">
    <location>
        <begin position="300"/>
        <end position="316"/>
    </location>
</feature>
<keyword evidence="1" id="KW-0863">Zinc-finger</keyword>
<dbReference type="InterPro" id="IPR001878">
    <property type="entry name" value="Znf_CCHC"/>
</dbReference>
<evidence type="ECO:0000256" key="1">
    <source>
        <dbReference type="PROSITE-ProRule" id="PRU00047"/>
    </source>
</evidence>
<feature type="region of interest" description="Disordered" evidence="2">
    <location>
        <begin position="1"/>
        <end position="34"/>
    </location>
</feature>
<dbReference type="SMART" id="SM00343">
    <property type="entry name" value="ZnF_C2HC"/>
    <property type="match status" value="5"/>
</dbReference>
<organism evidence="4 5">
    <name type="scientific">Galdieria partita</name>
    <dbReference type="NCBI Taxonomy" id="83374"/>
    <lineage>
        <taxon>Eukaryota</taxon>
        <taxon>Rhodophyta</taxon>
        <taxon>Bangiophyceae</taxon>
        <taxon>Galdieriales</taxon>
        <taxon>Galdieriaceae</taxon>
        <taxon>Galdieria</taxon>
    </lineage>
</organism>
<keyword evidence="1" id="KW-0479">Metal-binding</keyword>
<feature type="compositionally biased region" description="Basic and acidic residues" evidence="2">
    <location>
        <begin position="53"/>
        <end position="80"/>
    </location>
</feature>
<dbReference type="Gene3D" id="4.10.60.10">
    <property type="entry name" value="Zinc finger, CCHC-type"/>
    <property type="match status" value="3"/>
</dbReference>
<accession>A0A9C7Q0Z1</accession>
<dbReference type="PROSITE" id="PS50158">
    <property type="entry name" value="ZF_CCHC"/>
    <property type="match status" value="3"/>
</dbReference>
<sequence length="362" mass="40581">MSVVEESDGQISNHTSVREEDSDEQKTANLETFSCYDDSKHMQDRLEKVVEGFSENRKEAAEYSKSKEEKDISKSEKDNCDNGTDSSLDKVECTPEKCKRKTREEREDGVDRGSNEHLCKKICPLVANQVCERCGGKGHSSIHCARSEQLVSTCTTTTTHSKSVDDSSLKERPFSGKRETKVCYHCGNQGHLMKECPYIFVPTATPRVYFPNYEAWPVGSSLVGTVPVSPVPVMPVHVPLYPLTSSPQRARGSRIRWEGWNRSPTMNNAGTWSNHSSYTENHLDAVGSSYAMKNKTNHGRCFRCGKYGHWTRDCPEKPVDAAPDGCYKCGQRGHLARECTACYICLSSEHKAVHCPKNPRAR</sequence>
<feature type="region of interest" description="Disordered" evidence="2">
    <location>
        <begin position="53"/>
        <end position="88"/>
    </location>
</feature>
<dbReference type="GO" id="GO:0003676">
    <property type="term" value="F:nucleic acid binding"/>
    <property type="evidence" value="ECO:0007669"/>
    <property type="project" value="InterPro"/>
</dbReference>
<keyword evidence="1" id="KW-0862">Zinc</keyword>
<protein>
    <recommendedName>
        <fullName evidence="3">CCHC-type domain-containing protein</fullName>
    </recommendedName>
</protein>
<name>A0A9C7Q0Z1_9RHOD</name>
<evidence type="ECO:0000256" key="2">
    <source>
        <dbReference type="SAM" id="MobiDB-lite"/>
    </source>
</evidence>
<dbReference type="PANTHER" id="PTHR23002">
    <property type="entry name" value="ZINC FINGER CCHC DOMAIN CONTAINING PROTEIN"/>
    <property type="match status" value="1"/>
</dbReference>
<gene>
    <name evidence="4" type="ORF">GpartN1_g5278.t1</name>
</gene>
<keyword evidence="5" id="KW-1185">Reference proteome</keyword>
<feature type="domain" description="CCHC-type" evidence="3">
    <location>
        <begin position="183"/>
        <end position="197"/>
    </location>
</feature>
<dbReference type="SUPFAM" id="SSF57756">
    <property type="entry name" value="Retrovirus zinc finger-like domains"/>
    <property type="match status" value="2"/>
</dbReference>
<reference evidence="4" key="2">
    <citation type="submission" date="2022-01" db="EMBL/GenBank/DDBJ databases">
        <authorList>
            <person name="Hirooka S."/>
            <person name="Miyagishima S.Y."/>
        </authorList>
    </citation>
    <scope>NUCLEOTIDE SEQUENCE</scope>
    <source>
        <strain evidence="4">NBRC 102759</strain>
    </source>
</reference>
<evidence type="ECO:0000313" key="5">
    <source>
        <dbReference type="Proteomes" id="UP001061958"/>
    </source>
</evidence>
<evidence type="ECO:0000313" key="4">
    <source>
        <dbReference type="EMBL" id="GJQ13487.1"/>
    </source>
</evidence>
<comment type="caution">
    <text evidence="4">The sequence shown here is derived from an EMBL/GenBank/DDBJ whole genome shotgun (WGS) entry which is preliminary data.</text>
</comment>
<feature type="domain" description="CCHC-type" evidence="3">
    <location>
        <begin position="326"/>
        <end position="339"/>
    </location>
</feature>
<evidence type="ECO:0000259" key="3">
    <source>
        <dbReference type="PROSITE" id="PS50158"/>
    </source>
</evidence>
<dbReference type="OrthoDB" id="3267956at2759"/>
<dbReference type="Proteomes" id="UP001061958">
    <property type="component" value="Unassembled WGS sequence"/>
</dbReference>
<dbReference type="Pfam" id="PF00098">
    <property type="entry name" value="zf-CCHC"/>
    <property type="match status" value="3"/>
</dbReference>
<dbReference type="InterPro" id="IPR051714">
    <property type="entry name" value="Znf_CCHC_NABP"/>
</dbReference>
<reference evidence="4" key="1">
    <citation type="journal article" date="2022" name="Proc. Natl. Acad. Sci. U.S.A.">
        <title>Life cycle and functional genomics of the unicellular red alga Galdieria for elucidating algal and plant evolution and industrial use.</title>
        <authorList>
            <person name="Hirooka S."/>
            <person name="Itabashi T."/>
            <person name="Ichinose T.M."/>
            <person name="Onuma R."/>
            <person name="Fujiwara T."/>
            <person name="Yamashita S."/>
            <person name="Jong L.W."/>
            <person name="Tomita R."/>
            <person name="Iwane A.H."/>
            <person name="Miyagishima S.Y."/>
        </authorList>
    </citation>
    <scope>NUCLEOTIDE SEQUENCE</scope>
    <source>
        <strain evidence="4">NBRC 102759</strain>
    </source>
</reference>
<dbReference type="AlphaFoldDB" id="A0A9C7Q0Z1"/>